<name>A0A4S2KG68_9HYME</name>
<feature type="compositionally biased region" description="Basic residues" evidence="1">
    <location>
        <begin position="26"/>
        <end position="39"/>
    </location>
</feature>
<feature type="region of interest" description="Disordered" evidence="1">
    <location>
        <begin position="304"/>
        <end position="325"/>
    </location>
</feature>
<keyword evidence="2" id="KW-0472">Membrane</keyword>
<feature type="region of interest" description="Disordered" evidence="1">
    <location>
        <begin position="503"/>
        <end position="542"/>
    </location>
</feature>
<dbReference type="Proteomes" id="UP000310200">
    <property type="component" value="Unassembled WGS sequence"/>
</dbReference>
<feature type="region of interest" description="Disordered" evidence="1">
    <location>
        <begin position="443"/>
        <end position="470"/>
    </location>
</feature>
<accession>A0A4S2KG68</accession>
<gene>
    <name evidence="3" type="ORF">DBV15_06565</name>
</gene>
<proteinExistence type="predicted"/>
<keyword evidence="4" id="KW-1185">Reference proteome</keyword>
<sequence length="577" mass="63019">MDTRDRGEIEENGPARLTVETERRHTDKRRQRQNPRRGIARGQEERDVDVDGRDDGGTMGRNVTGARRTMVEGAAARGKRGDGFALNAPPRTFSPSRSVARSSVLPPQPPTAVTGVGLAPNSYKIDGREPDRRRERFPRRSTPPLAVSAAGLFPLSNLRSIPSIKEEERVARIRTGEREREGGRATADEEATTRRGLETRVTRQGERGGKAAHERGGEDAGARDAGRRSSATLHWQLHPSHTRYEPCSRATLHRDTRRTIVASAPTGGTSSSSIFAELVGTRVRRRQVPEDSAVVLVIVVSPSSFSPLSTSSSLSSSPSLSSSSSLSTRRSFSFHVTAAAAAAVVVVVVVVVWPSRCSLSWLRFVIASVTRVVPAVKPGVVRVVSGALVSQLAFDYDCVHRFRARSSANSLSTTTVCTAYRVARAREKRGLQGGARGISGVAERARGSYRPHVRRRRQRLHTPAHTDTQHRGPVVQLVARPCKGTPAHCISGVEGVLVFEKGGRAGREKSASDRISRRRAPNERAPATPGNTDEEGEDGNTARLKLEARRERTFSTNGDFKLDFKRGRKEEILTRMD</sequence>
<evidence type="ECO:0000313" key="3">
    <source>
        <dbReference type="EMBL" id="TGZ46777.1"/>
    </source>
</evidence>
<keyword evidence="2" id="KW-0812">Transmembrane</keyword>
<organism evidence="3 4">
    <name type="scientific">Temnothorax longispinosus</name>
    <dbReference type="NCBI Taxonomy" id="300112"/>
    <lineage>
        <taxon>Eukaryota</taxon>
        <taxon>Metazoa</taxon>
        <taxon>Ecdysozoa</taxon>
        <taxon>Arthropoda</taxon>
        <taxon>Hexapoda</taxon>
        <taxon>Insecta</taxon>
        <taxon>Pterygota</taxon>
        <taxon>Neoptera</taxon>
        <taxon>Endopterygota</taxon>
        <taxon>Hymenoptera</taxon>
        <taxon>Apocrita</taxon>
        <taxon>Aculeata</taxon>
        <taxon>Formicoidea</taxon>
        <taxon>Formicidae</taxon>
        <taxon>Myrmicinae</taxon>
        <taxon>Temnothorax</taxon>
    </lineage>
</organism>
<evidence type="ECO:0000256" key="1">
    <source>
        <dbReference type="SAM" id="MobiDB-lite"/>
    </source>
</evidence>
<feature type="region of interest" description="Disordered" evidence="1">
    <location>
        <begin position="1"/>
        <end position="110"/>
    </location>
</feature>
<feature type="compositionally biased region" description="Basic and acidic residues" evidence="1">
    <location>
        <begin position="174"/>
        <end position="227"/>
    </location>
</feature>
<feature type="transmembrane region" description="Helical" evidence="2">
    <location>
        <begin position="332"/>
        <end position="353"/>
    </location>
</feature>
<dbReference type="EMBL" id="QBLH01002813">
    <property type="protein sequence ID" value="TGZ46777.1"/>
    <property type="molecule type" value="Genomic_DNA"/>
</dbReference>
<comment type="caution">
    <text evidence="3">The sequence shown here is derived from an EMBL/GenBank/DDBJ whole genome shotgun (WGS) entry which is preliminary data.</text>
</comment>
<protein>
    <submittedName>
        <fullName evidence="3">Uncharacterized protein</fullName>
    </submittedName>
</protein>
<feature type="compositionally biased region" description="Basic and acidic residues" evidence="1">
    <location>
        <begin position="503"/>
        <end position="515"/>
    </location>
</feature>
<dbReference type="AlphaFoldDB" id="A0A4S2KG68"/>
<evidence type="ECO:0000313" key="4">
    <source>
        <dbReference type="Proteomes" id="UP000310200"/>
    </source>
</evidence>
<reference evidence="3 4" key="1">
    <citation type="journal article" date="2019" name="Philos. Trans. R. Soc. Lond., B, Biol. Sci.">
        <title>Ant behaviour and brain gene expression of defending hosts depend on the ecological success of the intruding social parasite.</title>
        <authorList>
            <person name="Kaur R."/>
            <person name="Stoldt M."/>
            <person name="Jongepier E."/>
            <person name="Feldmeyer B."/>
            <person name="Menzel F."/>
            <person name="Bornberg-Bauer E."/>
            <person name="Foitzik S."/>
        </authorList>
    </citation>
    <scope>NUCLEOTIDE SEQUENCE [LARGE SCALE GENOMIC DNA]</scope>
    <source>
        <tissue evidence="3">Whole body</tissue>
    </source>
</reference>
<evidence type="ECO:0000256" key="2">
    <source>
        <dbReference type="SAM" id="Phobius"/>
    </source>
</evidence>
<keyword evidence="2" id="KW-1133">Transmembrane helix</keyword>
<feature type="compositionally biased region" description="Basic residues" evidence="1">
    <location>
        <begin position="447"/>
        <end position="462"/>
    </location>
</feature>
<feature type="region of interest" description="Disordered" evidence="1">
    <location>
        <begin position="174"/>
        <end position="229"/>
    </location>
</feature>
<feature type="compositionally biased region" description="Basic and acidic residues" evidence="1">
    <location>
        <begin position="42"/>
        <end position="56"/>
    </location>
</feature>